<dbReference type="SUPFAM" id="SSF57903">
    <property type="entry name" value="FYVE/PHD zinc finger"/>
    <property type="match status" value="1"/>
</dbReference>
<proteinExistence type="predicted"/>
<keyword evidence="3" id="KW-0862">Zinc</keyword>
<evidence type="ECO:0000256" key="2">
    <source>
        <dbReference type="ARBA" id="ARBA00022771"/>
    </source>
</evidence>
<organism evidence="8 9">
    <name type="scientific">Brachionus calyciflorus</name>
    <dbReference type="NCBI Taxonomy" id="104777"/>
    <lineage>
        <taxon>Eukaryota</taxon>
        <taxon>Metazoa</taxon>
        <taxon>Spiralia</taxon>
        <taxon>Gnathifera</taxon>
        <taxon>Rotifera</taxon>
        <taxon>Eurotatoria</taxon>
        <taxon>Monogononta</taxon>
        <taxon>Pseudotrocha</taxon>
        <taxon>Ploima</taxon>
        <taxon>Brachionidae</taxon>
        <taxon>Brachionus</taxon>
    </lineage>
</organism>
<name>A0A813SFT0_9BILA</name>
<dbReference type="PROSITE" id="PS00028">
    <property type="entry name" value="ZINC_FINGER_C2H2_1"/>
    <property type="match status" value="1"/>
</dbReference>
<dbReference type="OrthoDB" id="166134at2759"/>
<dbReference type="PROSITE" id="PS50178">
    <property type="entry name" value="ZF_FYVE"/>
    <property type="match status" value="1"/>
</dbReference>
<dbReference type="GO" id="GO:0008270">
    <property type="term" value="F:zinc ion binding"/>
    <property type="evidence" value="ECO:0007669"/>
    <property type="project" value="UniProtKB-KW"/>
</dbReference>
<dbReference type="Proteomes" id="UP000663879">
    <property type="component" value="Unassembled WGS sequence"/>
</dbReference>
<sequence length="520" mass="60527">MLASSMIIEGFICPECQQDLSNIELLQAHFELVHSNKNQNTQEKNDSKQIKNQTQNQNGTVSAKFMKQYFNSNQNDGYFKSHTDEFKKLRDNTIGRYVIQTNKLLITLDKLISFDFSLLNDDAKRDSHYKSIVPWVSDKDVQLCPNCAKGFNLITRKHHCRLCGAIMCNKCSKFISFTLAKLLTDPDSLLKAHSNKSEQIEFKLKRSDSITSMNSYFFRQNNSLNSSESPSKTTNPNLNFDQMYLRLCFNCGLILEKKYNIQKDKIIKPEFANLYDDLHLDMIESQRLYPVYVKMAESLNLGEAIYQLGNAEDIRDKLIKLFQKIELRSNLIIKYGVKDAAQDSKKVATISNDQFRLQKNIRFHAINYLRENSFTLPQIPSYEDYEKLKKQRERYLMEEIKRTEMEQRKKMEQKLSKMSISDKQNKPSVSIDNTNGWVPTFKPASLLDDDGKSNSYSDDVESNREQFGDENLKSEQEALRIQIQLVEAYLKDAQKHKKYEEAKILQENLNELLQNLANLT</sequence>
<evidence type="ECO:0000313" key="9">
    <source>
        <dbReference type="Proteomes" id="UP000663879"/>
    </source>
</evidence>
<dbReference type="PANTHER" id="PTHR13510:SF44">
    <property type="entry name" value="RABENOSYN-5"/>
    <property type="match status" value="1"/>
</dbReference>
<keyword evidence="1" id="KW-0479">Metal-binding</keyword>
<dbReference type="InterPro" id="IPR021565">
    <property type="entry name" value="Rbsn_Rab-bd"/>
</dbReference>
<evidence type="ECO:0008006" key="10">
    <source>
        <dbReference type="Google" id="ProtNLM"/>
    </source>
</evidence>
<feature type="domain" description="C2H2-type" evidence="6">
    <location>
        <begin position="11"/>
        <end position="39"/>
    </location>
</feature>
<evidence type="ECO:0000256" key="3">
    <source>
        <dbReference type="ARBA" id="ARBA00022833"/>
    </source>
</evidence>
<feature type="compositionally biased region" description="Polar residues" evidence="5">
    <location>
        <begin position="416"/>
        <end position="437"/>
    </location>
</feature>
<dbReference type="CDD" id="cd15716">
    <property type="entry name" value="FYVE_RBNS5"/>
    <property type="match status" value="1"/>
</dbReference>
<accession>A0A813SFT0</accession>
<keyword evidence="2 4" id="KW-0863">Zinc-finger</keyword>
<dbReference type="PANTHER" id="PTHR13510">
    <property type="entry name" value="FYVE-FINGER-CONTAINING RAB5 EFFECTOR PROTEIN RABENOSYN-5-RELATED"/>
    <property type="match status" value="1"/>
</dbReference>
<dbReference type="PROSITE" id="PS50157">
    <property type="entry name" value="ZINC_FINGER_C2H2_2"/>
    <property type="match status" value="1"/>
</dbReference>
<evidence type="ECO:0000256" key="5">
    <source>
        <dbReference type="SAM" id="MobiDB-lite"/>
    </source>
</evidence>
<feature type="region of interest" description="Disordered" evidence="5">
    <location>
        <begin position="38"/>
        <end position="57"/>
    </location>
</feature>
<comment type="caution">
    <text evidence="8">The sequence shown here is derived from an EMBL/GenBank/DDBJ whole genome shotgun (WGS) entry which is preliminary data.</text>
</comment>
<gene>
    <name evidence="8" type="ORF">OXX778_LOCUS6221</name>
</gene>
<dbReference type="SMART" id="SM00064">
    <property type="entry name" value="FYVE"/>
    <property type="match status" value="1"/>
</dbReference>
<dbReference type="InterPro" id="IPR017455">
    <property type="entry name" value="Znf_FYVE-rel"/>
</dbReference>
<dbReference type="Gene3D" id="3.30.40.10">
    <property type="entry name" value="Zinc/RING finger domain, C3HC4 (zinc finger)"/>
    <property type="match status" value="1"/>
</dbReference>
<dbReference type="InterPro" id="IPR036531">
    <property type="entry name" value="Rbsn_Rab-bd_sf"/>
</dbReference>
<dbReference type="Gene3D" id="4.10.860.20">
    <property type="entry name" value="Rabenosyn, Rab binding domain"/>
    <property type="match status" value="1"/>
</dbReference>
<feature type="domain" description="FYVE-type" evidence="7">
    <location>
        <begin position="138"/>
        <end position="172"/>
    </location>
</feature>
<dbReference type="Pfam" id="PF11464">
    <property type="entry name" value="Rbsn"/>
    <property type="match status" value="1"/>
</dbReference>
<feature type="compositionally biased region" description="Basic and acidic residues" evidence="5">
    <location>
        <begin position="461"/>
        <end position="472"/>
    </location>
</feature>
<dbReference type="SUPFAM" id="SSF140125">
    <property type="entry name" value="Rabenosyn-5 Rab-binding domain-like"/>
    <property type="match status" value="1"/>
</dbReference>
<dbReference type="InterPro" id="IPR013087">
    <property type="entry name" value="Znf_C2H2_type"/>
</dbReference>
<evidence type="ECO:0000256" key="4">
    <source>
        <dbReference type="PROSITE-ProRule" id="PRU00042"/>
    </source>
</evidence>
<dbReference type="InterPro" id="IPR000306">
    <property type="entry name" value="Znf_FYVE"/>
</dbReference>
<reference evidence="8" key="1">
    <citation type="submission" date="2021-02" db="EMBL/GenBank/DDBJ databases">
        <authorList>
            <person name="Nowell W R."/>
        </authorList>
    </citation>
    <scope>NUCLEOTIDE SEQUENCE</scope>
    <source>
        <strain evidence="8">Ploen Becks lab</strain>
    </source>
</reference>
<dbReference type="InterPro" id="IPR052727">
    <property type="entry name" value="Rab4/Rab5_effector"/>
</dbReference>
<protein>
    <recommendedName>
        <fullName evidence="10">Rabenosyn-5</fullName>
    </recommendedName>
</protein>
<dbReference type="Pfam" id="PF01363">
    <property type="entry name" value="FYVE"/>
    <property type="match status" value="1"/>
</dbReference>
<dbReference type="EMBL" id="CAJNOC010000723">
    <property type="protein sequence ID" value="CAF0796127.1"/>
    <property type="molecule type" value="Genomic_DNA"/>
</dbReference>
<dbReference type="AlphaFoldDB" id="A0A813SFT0"/>
<evidence type="ECO:0000259" key="7">
    <source>
        <dbReference type="PROSITE" id="PS50178"/>
    </source>
</evidence>
<dbReference type="InterPro" id="IPR013083">
    <property type="entry name" value="Znf_RING/FYVE/PHD"/>
</dbReference>
<dbReference type="InterPro" id="IPR011011">
    <property type="entry name" value="Znf_FYVE_PHD"/>
</dbReference>
<evidence type="ECO:0000313" key="8">
    <source>
        <dbReference type="EMBL" id="CAF0796127.1"/>
    </source>
</evidence>
<feature type="region of interest" description="Disordered" evidence="5">
    <location>
        <begin position="407"/>
        <end position="472"/>
    </location>
</feature>
<evidence type="ECO:0000259" key="6">
    <source>
        <dbReference type="PROSITE" id="PS50157"/>
    </source>
</evidence>
<evidence type="ECO:0000256" key="1">
    <source>
        <dbReference type="ARBA" id="ARBA00022723"/>
    </source>
</evidence>
<keyword evidence="9" id="KW-1185">Reference proteome</keyword>